<reference evidence="2 3" key="1">
    <citation type="journal article" date="2014" name="Genome Biol. Evol.">
        <title>The secreted proteins of Achlya hypogyna and Thraustotheca clavata identify the ancestral oomycete secretome and reveal gene acquisitions by horizontal gene transfer.</title>
        <authorList>
            <person name="Misner I."/>
            <person name="Blouin N."/>
            <person name="Leonard G."/>
            <person name="Richards T.A."/>
            <person name="Lane C.E."/>
        </authorList>
    </citation>
    <scope>NUCLEOTIDE SEQUENCE [LARGE SCALE GENOMIC DNA]</scope>
    <source>
        <strain evidence="2 3">ATCC 34112</strain>
    </source>
</reference>
<dbReference type="AlphaFoldDB" id="A0A1V9YTE7"/>
<feature type="signal peptide" evidence="1">
    <location>
        <begin position="1"/>
        <end position="18"/>
    </location>
</feature>
<dbReference type="Proteomes" id="UP000243217">
    <property type="component" value="Unassembled WGS sequence"/>
</dbReference>
<dbReference type="EMBL" id="JNBS01002975">
    <property type="protein sequence ID" value="OQR88853.1"/>
    <property type="molecule type" value="Genomic_DNA"/>
</dbReference>
<evidence type="ECO:0008006" key="4">
    <source>
        <dbReference type="Google" id="ProtNLM"/>
    </source>
</evidence>
<dbReference type="OrthoDB" id="72814at2759"/>
<evidence type="ECO:0000256" key="1">
    <source>
        <dbReference type="SAM" id="SignalP"/>
    </source>
</evidence>
<evidence type="ECO:0000313" key="3">
    <source>
        <dbReference type="Proteomes" id="UP000243217"/>
    </source>
</evidence>
<comment type="caution">
    <text evidence="2">The sequence shown here is derived from an EMBL/GenBank/DDBJ whole genome shotgun (WGS) entry which is preliminary data.</text>
</comment>
<organism evidence="2 3">
    <name type="scientific">Thraustotheca clavata</name>
    <dbReference type="NCBI Taxonomy" id="74557"/>
    <lineage>
        <taxon>Eukaryota</taxon>
        <taxon>Sar</taxon>
        <taxon>Stramenopiles</taxon>
        <taxon>Oomycota</taxon>
        <taxon>Saprolegniomycetes</taxon>
        <taxon>Saprolegniales</taxon>
        <taxon>Achlyaceae</taxon>
        <taxon>Thraustotheca</taxon>
    </lineage>
</organism>
<protein>
    <recommendedName>
        <fullName evidence="4">Secreted protein</fullName>
    </recommendedName>
</protein>
<gene>
    <name evidence="2" type="ORF">THRCLA_10060</name>
</gene>
<feature type="chain" id="PRO_5010701481" description="Secreted protein" evidence="1">
    <location>
        <begin position="19"/>
        <end position="253"/>
    </location>
</feature>
<accession>A0A1V9YTE7</accession>
<sequence>MKSVLFGLVSVFVASVSAAAVDCSTMQFVPFLPQALNPFGPMIKCSRDIKENPFKMLSPSWIPESSAMVTKFSQSSNCKNFYNAIAAYMKTIKPPCIAQYVNGAPLTTDIIAAIPFELACMTWQSLYASGAIHPPECSALDFAPLAPVLVNPFGPLVKCSFDIHENPAKMLNPSWVPKNLAMVNAFANSDNCFEFYAVLIGFMGKIESPCVVSYVNGVPITTDVASKIPFDMAIATWRSFYTQKESSPSLRYL</sequence>
<evidence type="ECO:0000313" key="2">
    <source>
        <dbReference type="EMBL" id="OQR88853.1"/>
    </source>
</evidence>
<keyword evidence="1" id="KW-0732">Signal</keyword>
<proteinExistence type="predicted"/>
<name>A0A1V9YTE7_9STRA</name>
<keyword evidence="3" id="KW-1185">Reference proteome</keyword>